<keyword evidence="1" id="KW-0812">Transmembrane</keyword>
<name>A0A4S2L0V6_9HYME</name>
<organism evidence="2 3">
    <name type="scientific">Temnothorax longispinosus</name>
    <dbReference type="NCBI Taxonomy" id="300112"/>
    <lineage>
        <taxon>Eukaryota</taxon>
        <taxon>Metazoa</taxon>
        <taxon>Ecdysozoa</taxon>
        <taxon>Arthropoda</taxon>
        <taxon>Hexapoda</taxon>
        <taxon>Insecta</taxon>
        <taxon>Pterygota</taxon>
        <taxon>Neoptera</taxon>
        <taxon>Endopterygota</taxon>
        <taxon>Hymenoptera</taxon>
        <taxon>Apocrita</taxon>
        <taxon>Aculeata</taxon>
        <taxon>Formicoidea</taxon>
        <taxon>Formicidae</taxon>
        <taxon>Myrmicinae</taxon>
        <taxon>Temnothorax</taxon>
    </lineage>
</organism>
<reference evidence="2 3" key="1">
    <citation type="journal article" date="2019" name="Philos. Trans. R. Soc. Lond., B, Biol. Sci.">
        <title>Ant behaviour and brain gene expression of defending hosts depend on the ecological success of the intruding social parasite.</title>
        <authorList>
            <person name="Kaur R."/>
            <person name="Stoldt M."/>
            <person name="Jongepier E."/>
            <person name="Feldmeyer B."/>
            <person name="Menzel F."/>
            <person name="Bornberg-Bauer E."/>
            <person name="Foitzik S."/>
        </authorList>
    </citation>
    <scope>NUCLEOTIDE SEQUENCE [LARGE SCALE GENOMIC DNA]</scope>
    <source>
        <tissue evidence="2">Whole body</tissue>
    </source>
</reference>
<evidence type="ECO:0000313" key="2">
    <source>
        <dbReference type="EMBL" id="TGZ56245.1"/>
    </source>
</evidence>
<dbReference type="EMBL" id="QBLH01000367">
    <property type="protein sequence ID" value="TGZ56245.1"/>
    <property type="molecule type" value="Genomic_DNA"/>
</dbReference>
<dbReference type="AlphaFoldDB" id="A0A4S2L0V6"/>
<comment type="caution">
    <text evidence="2">The sequence shown here is derived from an EMBL/GenBank/DDBJ whole genome shotgun (WGS) entry which is preliminary data.</text>
</comment>
<proteinExistence type="predicted"/>
<keyword evidence="1" id="KW-0472">Membrane</keyword>
<sequence>MIKRISEYARPKIWCPQEDYHLPGDGISMSITSAFPSSTNEKSEIYHNTGIKRKDGGIFVLHPSMAITTDATCHRNKNVSVPGSRSGRCSRASLQRIPRSVFLNACTRVPFVRISVCAEMQHGCRVKRRLQLRVATATVAVALNIFFQHLWFRRKI</sequence>
<feature type="transmembrane region" description="Helical" evidence="1">
    <location>
        <begin position="130"/>
        <end position="151"/>
    </location>
</feature>
<keyword evidence="3" id="KW-1185">Reference proteome</keyword>
<evidence type="ECO:0000256" key="1">
    <source>
        <dbReference type="SAM" id="Phobius"/>
    </source>
</evidence>
<accession>A0A4S2L0V6</accession>
<evidence type="ECO:0000313" key="3">
    <source>
        <dbReference type="Proteomes" id="UP000310200"/>
    </source>
</evidence>
<gene>
    <name evidence="2" type="ORF">DBV15_11424</name>
</gene>
<dbReference type="Proteomes" id="UP000310200">
    <property type="component" value="Unassembled WGS sequence"/>
</dbReference>
<keyword evidence="1" id="KW-1133">Transmembrane helix</keyword>
<protein>
    <submittedName>
        <fullName evidence="2">Uncharacterized protein</fullName>
    </submittedName>
</protein>